<comment type="caution">
    <text evidence="1">The sequence shown here is derived from an EMBL/GenBank/DDBJ whole genome shotgun (WGS) entry which is preliminary data.</text>
</comment>
<accession>A0ACA9QUW9</accession>
<evidence type="ECO:0000313" key="2">
    <source>
        <dbReference type="Proteomes" id="UP000789920"/>
    </source>
</evidence>
<gene>
    <name evidence="1" type="ORF">RPERSI_LOCUS15724</name>
</gene>
<dbReference type="EMBL" id="CAJVQC010038066">
    <property type="protein sequence ID" value="CAG8765312.1"/>
    <property type="molecule type" value="Genomic_DNA"/>
</dbReference>
<name>A0ACA9QUW9_9GLOM</name>
<sequence>MPSNTSERNEVVIKVEIVGDPKIGKTSLMCKFTEGDFDVFYDQTN</sequence>
<keyword evidence="2" id="KW-1185">Reference proteome</keyword>
<dbReference type="Proteomes" id="UP000789920">
    <property type="component" value="Unassembled WGS sequence"/>
</dbReference>
<reference evidence="1" key="1">
    <citation type="submission" date="2021-06" db="EMBL/GenBank/DDBJ databases">
        <authorList>
            <person name="Kallberg Y."/>
            <person name="Tangrot J."/>
            <person name="Rosling A."/>
        </authorList>
    </citation>
    <scope>NUCLEOTIDE SEQUENCE</scope>
    <source>
        <strain evidence="1">MA461A</strain>
    </source>
</reference>
<feature type="non-terminal residue" evidence="1">
    <location>
        <position position="45"/>
    </location>
</feature>
<protein>
    <submittedName>
        <fullName evidence="1">30594_t:CDS:1</fullName>
    </submittedName>
</protein>
<organism evidence="1 2">
    <name type="scientific">Racocetra persica</name>
    <dbReference type="NCBI Taxonomy" id="160502"/>
    <lineage>
        <taxon>Eukaryota</taxon>
        <taxon>Fungi</taxon>
        <taxon>Fungi incertae sedis</taxon>
        <taxon>Mucoromycota</taxon>
        <taxon>Glomeromycotina</taxon>
        <taxon>Glomeromycetes</taxon>
        <taxon>Diversisporales</taxon>
        <taxon>Gigasporaceae</taxon>
        <taxon>Racocetra</taxon>
    </lineage>
</organism>
<proteinExistence type="predicted"/>
<evidence type="ECO:0000313" key="1">
    <source>
        <dbReference type="EMBL" id="CAG8765312.1"/>
    </source>
</evidence>